<feature type="region of interest" description="Disordered" evidence="1">
    <location>
        <begin position="65"/>
        <end position="102"/>
    </location>
</feature>
<evidence type="ECO:0000256" key="1">
    <source>
        <dbReference type="SAM" id="MobiDB-lite"/>
    </source>
</evidence>
<keyword evidence="2" id="KW-1133">Transmembrane helix</keyword>
<evidence type="ECO:0000313" key="3">
    <source>
        <dbReference type="EMBL" id="KND86875.1"/>
    </source>
</evidence>
<keyword evidence="2" id="KW-0472">Membrane</keyword>
<name>A0A0L0MZD8_TOLOC</name>
<evidence type="ECO:0000313" key="4">
    <source>
        <dbReference type="Proteomes" id="UP000036947"/>
    </source>
</evidence>
<proteinExistence type="predicted"/>
<reference evidence="3 4" key="1">
    <citation type="journal article" date="2015" name="BMC Genomics">
        <title>The genome of the truffle-parasite Tolypocladium ophioglossoides and the evolution of antifungal peptaibiotics.</title>
        <authorList>
            <person name="Quandt C.A."/>
            <person name="Bushley K.E."/>
            <person name="Spatafora J.W."/>
        </authorList>
    </citation>
    <scope>NUCLEOTIDE SEQUENCE [LARGE SCALE GENOMIC DNA]</scope>
    <source>
        <strain evidence="3 4">CBS 100239</strain>
    </source>
</reference>
<feature type="compositionally biased region" description="Basic and acidic residues" evidence="1">
    <location>
        <begin position="625"/>
        <end position="637"/>
    </location>
</feature>
<feature type="compositionally biased region" description="Polar residues" evidence="1">
    <location>
        <begin position="638"/>
        <end position="649"/>
    </location>
</feature>
<dbReference type="OrthoDB" id="5404940at2759"/>
<dbReference type="EMBL" id="LFRF01000047">
    <property type="protein sequence ID" value="KND86875.1"/>
    <property type="molecule type" value="Genomic_DNA"/>
</dbReference>
<organism evidence="3 4">
    <name type="scientific">Tolypocladium ophioglossoides (strain CBS 100239)</name>
    <name type="common">Snaketongue truffleclub</name>
    <name type="synonym">Elaphocordyceps ophioglossoides</name>
    <dbReference type="NCBI Taxonomy" id="1163406"/>
    <lineage>
        <taxon>Eukaryota</taxon>
        <taxon>Fungi</taxon>
        <taxon>Dikarya</taxon>
        <taxon>Ascomycota</taxon>
        <taxon>Pezizomycotina</taxon>
        <taxon>Sordariomycetes</taxon>
        <taxon>Hypocreomycetidae</taxon>
        <taxon>Hypocreales</taxon>
        <taxon>Ophiocordycipitaceae</taxon>
        <taxon>Tolypocladium</taxon>
    </lineage>
</organism>
<evidence type="ECO:0000256" key="2">
    <source>
        <dbReference type="SAM" id="Phobius"/>
    </source>
</evidence>
<feature type="compositionally biased region" description="Acidic residues" evidence="1">
    <location>
        <begin position="481"/>
        <end position="492"/>
    </location>
</feature>
<dbReference type="AlphaFoldDB" id="A0A0L0MZD8"/>
<comment type="caution">
    <text evidence="3">The sequence shown here is derived from an EMBL/GenBank/DDBJ whole genome shotgun (WGS) entry which is preliminary data.</text>
</comment>
<feature type="transmembrane region" description="Helical" evidence="2">
    <location>
        <begin position="180"/>
        <end position="201"/>
    </location>
</feature>
<feature type="transmembrane region" description="Helical" evidence="2">
    <location>
        <begin position="213"/>
        <end position="236"/>
    </location>
</feature>
<dbReference type="STRING" id="1163406.A0A0L0MZD8"/>
<feature type="compositionally biased region" description="Pro residues" evidence="1">
    <location>
        <begin position="513"/>
        <end position="522"/>
    </location>
</feature>
<dbReference type="Proteomes" id="UP000036947">
    <property type="component" value="Unassembled WGS sequence"/>
</dbReference>
<feature type="compositionally biased region" description="Polar residues" evidence="1">
    <location>
        <begin position="420"/>
        <end position="430"/>
    </location>
</feature>
<feature type="transmembrane region" description="Helical" evidence="2">
    <location>
        <begin position="256"/>
        <end position="286"/>
    </location>
</feature>
<sequence length="649" mass="71603">LTEPIGPILSVPSIPADGHPRATALIHHSIPLRSIQTFDTGVPSRRRLTNMDTSQPPLIYSAEARNDSRFPGTTFDPKAVTRASWKPKPRKPQPSGPLISFNRHPEQAASKQATADLPRSAHLVLSHQTNHYLPLGSRTKKWIKWLRHLQLALRVLQLNGAVGVLALMILITNVDAATAWTLRIAAGFAMVHCFYAIYHLSRGASGRTPASSAAYQVFAAIADLCVMSIYAFGAFSAHKSADSWTTLLSNQQLMRYFVPAVYYTMVGAGGAHLISLAISLWLGLVFRKISLMPPDMNPLEDHLTARPFHKRNKSSITTASSVENKKRLSTPLEARHGSGLPYEHVSPPPSIPFMHTRAGSSHSAGSRDSRAELPNRQYQIVPGNSPRDSAYSLQDKRMSVPRSSHRGSYTELPVREPGSPQRSLASNDLSQARAGRFTETWMPTDSLISRTNHRNRSVMTGGRAPASQPNSALSQRNSFEDSSESEFEDENATADGGSRFKSFGDMHPNPLRSHPPPCPRENPMPSKTPFHLRNGTIRLEHSSLSEMSSNERRVSNSKDITDQALGRQGPWQRQRDTSIQAEDSFYSRPYGEPKCATPPVMVGDSRKVSSGIDYEPKYSSFAYERRSVSGKQAEEGRATNSISQRGFLA</sequence>
<feature type="non-terminal residue" evidence="3">
    <location>
        <position position="1"/>
    </location>
</feature>
<feature type="compositionally biased region" description="Basic and acidic residues" evidence="1">
    <location>
        <begin position="538"/>
        <end position="561"/>
    </location>
</feature>
<feature type="transmembrane region" description="Helical" evidence="2">
    <location>
        <begin position="151"/>
        <end position="174"/>
    </location>
</feature>
<feature type="region of interest" description="Disordered" evidence="1">
    <location>
        <begin position="625"/>
        <end position="649"/>
    </location>
</feature>
<feature type="region of interest" description="Disordered" evidence="1">
    <location>
        <begin position="306"/>
        <end position="598"/>
    </location>
</feature>
<protein>
    <submittedName>
        <fullName evidence="3">Uncharacterized protein</fullName>
    </submittedName>
</protein>
<feature type="compositionally biased region" description="Polar residues" evidence="1">
    <location>
        <begin position="467"/>
        <end position="477"/>
    </location>
</feature>
<accession>A0A0L0MZD8</accession>
<gene>
    <name evidence="3" type="ORF">TOPH_08492</name>
</gene>
<feature type="compositionally biased region" description="Polar residues" evidence="1">
    <location>
        <begin position="441"/>
        <end position="450"/>
    </location>
</feature>
<keyword evidence="2" id="KW-0812">Transmembrane</keyword>
<keyword evidence="4" id="KW-1185">Reference proteome</keyword>